<evidence type="ECO:0000313" key="1">
    <source>
        <dbReference type="EMBL" id="CAG8828207.1"/>
    </source>
</evidence>
<dbReference type="Proteomes" id="UP000789901">
    <property type="component" value="Unassembled WGS sequence"/>
</dbReference>
<keyword evidence="2" id="KW-1185">Reference proteome</keyword>
<comment type="caution">
    <text evidence="1">The sequence shown here is derived from an EMBL/GenBank/DDBJ whole genome shotgun (WGS) entry which is preliminary data.</text>
</comment>
<protein>
    <submittedName>
        <fullName evidence="1">34999_t:CDS:1</fullName>
    </submittedName>
</protein>
<reference evidence="1 2" key="1">
    <citation type="submission" date="2021-06" db="EMBL/GenBank/DDBJ databases">
        <authorList>
            <person name="Kallberg Y."/>
            <person name="Tangrot J."/>
            <person name="Rosling A."/>
        </authorList>
    </citation>
    <scope>NUCLEOTIDE SEQUENCE [LARGE SCALE GENOMIC DNA]</scope>
    <source>
        <strain evidence="1 2">120-4 pot B 10/14</strain>
    </source>
</reference>
<evidence type="ECO:0000313" key="2">
    <source>
        <dbReference type="Proteomes" id="UP000789901"/>
    </source>
</evidence>
<sequence>MEERKYQGKVIKKELLFSSNYKLTIQTTEGKIRFLFFDGQKNGGKYYFLDKIEVVGKEIETNPEITEALSKRKTEIEEFQINQLIRKYKIKDLEQLEARANQLKHDIKGIEY</sequence>
<organism evidence="1 2">
    <name type="scientific">Gigaspora margarita</name>
    <dbReference type="NCBI Taxonomy" id="4874"/>
    <lineage>
        <taxon>Eukaryota</taxon>
        <taxon>Fungi</taxon>
        <taxon>Fungi incertae sedis</taxon>
        <taxon>Mucoromycota</taxon>
        <taxon>Glomeromycotina</taxon>
        <taxon>Glomeromycetes</taxon>
        <taxon>Diversisporales</taxon>
        <taxon>Gigasporaceae</taxon>
        <taxon>Gigaspora</taxon>
    </lineage>
</organism>
<gene>
    <name evidence="1" type="ORF">GMARGA_LOCUS29632</name>
</gene>
<accession>A0ABN7WDB3</accession>
<dbReference type="EMBL" id="CAJVQB010040265">
    <property type="protein sequence ID" value="CAG8828207.1"/>
    <property type="molecule type" value="Genomic_DNA"/>
</dbReference>
<name>A0ABN7WDB3_GIGMA</name>
<proteinExistence type="predicted"/>